<proteinExistence type="predicted"/>
<comment type="caution">
    <text evidence="2">The sequence shown here is derived from an EMBL/GenBank/DDBJ whole genome shotgun (WGS) entry which is preliminary data.</text>
</comment>
<gene>
    <name evidence="2" type="ORF">CQA43_05060</name>
</gene>
<name>A0A3D8ID03_9HELI</name>
<dbReference type="GO" id="GO:0003676">
    <property type="term" value="F:nucleic acid binding"/>
    <property type="evidence" value="ECO:0007669"/>
    <property type="project" value="InterPro"/>
</dbReference>
<dbReference type="OrthoDB" id="9796565at2"/>
<accession>A0A3D8ID03</accession>
<evidence type="ECO:0000313" key="3">
    <source>
        <dbReference type="Proteomes" id="UP000256650"/>
    </source>
</evidence>
<dbReference type="InterPro" id="IPR003615">
    <property type="entry name" value="HNH_nuc"/>
</dbReference>
<keyword evidence="2" id="KW-0255">Endonuclease</keyword>
<evidence type="ECO:0000259" key="1">
    <source>
        <dbReference type="SMART" id="SM00507"/>
    </source>
</evidence>
<reference evidence="2 3" key="1">
    <citation type="submission" date="2018-04" db="EMBL/GenBank/DDBJ databases">
        <title>Novel Campyloabacter and Helicobacter Species and Strains.</title>
        <authorList>
            <person name="Mannion A.J."/>
            <person name="Shen Z."/>
            <person name="Fox J.G."/>
        </authorList>
    </citation>
    <scope>NUCLEOTIDE SEQUENCE [LARGE SCALE GENOMIC DNA]</scope>
    <source>
        <strain evidence="2 3">MIT 99-5101</strain>
    </source>
</reference>
<protein>
    <submittedName>
        <fullName evidence="2">HNH endonuclease</fullName>
    </submittedName>
</protein>
<dbReference type="Pfam" id="PF01844">
    <property type="entry name" value="HNH"/>
    <property type="match status" value="1"/>
</dbReference>
<keyword evidence="2" id="KW-0540">Nuclease</keyword>
<dbReference type="SMART" id="SM00507">
    <property type="entry name" value="HNHc"/>
    <property type="match status" value="1"/>
</dbReference>
<evidence type="ECO:0000313" key="2">
    <source>
        <dbReference type="EMBL" id="RDU62998.1"/>
    </source>
</evidence>
<dbReference type="InterPro" id="IPR002711">
    <property type="entry name" value="HNH"/>
</dbReference>
<organism evidence="2 3">
    <name type="scientific">Helicobacter ganmani</name>
    <dbReference type="NCBI Taxonomy" id="60246"/>
    <lineage>
        <taxon>Bacteria</taxon>
        <taxon>Pseudomonadati</taxon>
        <taxon>Campylobacterota</taxon>
        <taxon>Epsilonproteobacteria</taxon>
        <taxon>Campylobacterales</taxon>
        <taxon>Helicobacteraceae</taxon>
        <taxon>Helicobacter</taxon>
    </lineage>
</organism>
<dbReference type="EMBL" id="NXLS01000004">
    <property type="protein sequence ID" value="RDU62998.1"/>
    <property type="molecule type" value="Genomic_DNA"/>
</dbReference>
<dbReference type="Proteomes" id="UP000256650">
    <property type="component" value="Unassembled WGS sequence"/>
</dbReference>
<keyword evidence="2" id="KW-0378">Hydrolase</keyword>
<feature type="domain" description="HNH nuclease" evidence="1">
    <location>
        <begin position="201"/>
        <end position="253"/>
    </location>
</feature>
<dbReference type="GeneID" id="82535655"/>
<keyword evidence="3" id="KW-1185">Reference proteome</keyword>
<dbReference type="CDD" id="cd00085">
    <property type="entry name" value="HNHc"/>
    <property type="match status" value="1"/>
</dbReference>
<dbReference type="AlphaFoldDB" id="A0A3D8ID03"/>
<dbReference type="GO" id="GO:0004519">
    <property type="term" value="F:endonuclease activity"/>
    <property type="evidence" value="ECO:0007669"/>
    <property type="project" value="UniProtKB-KW"/>
</dbReference>
<dbReference type="RefSeq" id="WP_115551532.1">
    <property type="nucleotide sequence ID" value="NZ_CAOPYK010000003.1"/>
</dbReference>
<dbReference type="GO" id="GO:0008270">
    <property type="term" value="F:zinc ion binding"/>
    <property type="evidence" value="ECO:0007669"/>
    <property type="project" value="InterPro"/>
</dbReference>
<sequence length="292" mass="34401">MFSKTKNIIQKLVKITDTIQITPEKMDYEKLKILEQLEIGKEIELEWIHQTSNGLLSYKGFQVLLYIPDHTSKFHSPLQELIKYPEKCNKFHIANCEKLQEMSRNKRYNRYIATIDTSGQFIIDGKDRGMITEARVVLRVCKYCLNFINYQNYANSSPNHKKDIFDSFDIKEFLATYETHFEQLPKQTKYKPSYANNWNQVSENYRKNKDYVCEICGVDLSQYKYLLQVHHKNGVKSDNSYSNLIALCAVCHRSQPNHQHLYVSPQDTKKIENLRKHSATPIIELDDDEIPF</sequence>